<accession>A0A0E9XUK0</accession>
<dbReference type="AlphaFoldDB" id="A0A0E9XUK0"/>
<name>A0A0E9XUK0_ANGAN</name>
<evidence type="ECO:0000313" key="1">
    <source>
        <dbReference type="EMBL" id="JAI05359.1"/>
    </source>
</evidence>
<organism evidence="1">
    <name type="scientific">Anguilla anguilla</name>
    <name type="common">European freshwater eel</name>
    <name type="synonym">Muraena anguilla</name>
    <dbReference type="NCBI Taxonomy" id="7936"/>
    <lineage>
        <taxon>Eukaryota</taxon>
        <taxon>Metazoa</taxon>
        <taxon>Chordata</taxon>
        <taxon>Craniata</taxon>
        <taxon>Vertebrata</taxon>
        <taxon>Euteleostomi</taxon>
        <taxon>Actinopterygii</taxon>
        <taxon>Neopterygii</taxon>
        <taxon>Teleostei</taxon>
        <taxon>Anguilliformes</taxon>
        <taxon>Anguillidae</taxon>
        <taxon>Anguilla</taxon>
    </lineage>
</organism>
<dbReference type="EMBL" id="GBXM01003219">
    <property type="protein sequence ID" value="JAI05359.1"/>
    <property type="molecule type" value="Transcribed_RNA"/>
</dbReference>
<proteinExistence type="predicted"/>
<reference evidence="1" key="1">
    <citation type="submission" date="2014-11" db="EMBL/GenBank/DDBJ databases">
        <authorList>
            <person name="Amaro Gonzalez C."/>
        </authorList>
    </citation>
    <scope>NUCLEOTIDE SEQUENCE</scope>
</reference>
<protein>
    <submittedName>
        <fullName evidence="1">Uncharacterized protein</fullName>
    </submittedName>
</protein>
<sequence>MMIFFLVLICWFKTWLLFVQC</sequence>
<reference evidence="1" key="2">
    <citation type="journal article" date="2015" name="Fish Shellfish Immunol.">
        <title>Early steps in the European eel (Anguilla anguilla)-Vibrio vulnificus interaction in the gills: Role of the RtxA13 toxin.</title>
        <authorList>
            <person name="Callol A."/>
            <person name="Pajuelo D."/>
            <person name="Ebbesson L."/>
            <person name="Teles M."/>
            <person name="MacKenzie S."/>
            <person name="Amaro C."/>
        </authorList>
    </citation>
    <scope>NUCLEOTIDE SEQUENCE</scope>
</reference>